<dbReference type="Pfam" id="PF03235">
    <property type="entry name" value="GmrSD_N"/>
    <property type="match status" value="1"/>
</dbReference>
<name>A0A809S170_9BACT</name>
<gene>
    <name evidence="3" type="ORF">JPM2_5600</name>
</gene>
<reference evidence="3 4" key="1">
    <citation type="submission" date="2020-01" db="EMBL/GenBank/DDBJ databases">
        <title>Complete genome sequence of Mycoplasma felis strain Myco-2.</title>
        <authorList>
            <person name="Kinoshita Y."/>
            <person name="Niwa H."/>
            <person name="Uchida-Fujii E."/>
            <person name="Nukada T."/>
        </authorList>
    </citation>
    <scope>NUCLEOTIDE SEQUENCE [LARGE SCALE GENOMIC DNA]</scope>
    <source>
        <strain evidence="3 4">Myco-2</strain>
    </source>
</reference>
<dbReference type="InterPro" id="IPR011089">
    <property type="entry name" value="GmrSD_C"/>
</dbReference>
<dbReference type="Proteomes" id="UP000464317">
    <property type="component" value="Chromosome"/>
</dbReference>
<evidence type="ECO:0000259" key="1">
    <source>
        <dbReference type="Pfam" id="PF03235"/>
    </source>
</evidence>
<organism evidence="3 4">
    <name type="scientific">Mycoplasmopsis felis</name>
    <dbReference type="NCBI Taxonomy" id="33923"/>
    <lineage>
        <taxon>Bacteria</taxon>
        <taxon>Bacillati</taxon>
        <taxon>Mycoplasmatota</taxon>
        <taxon>Mycoplasmoidales</taxon>
        <taxon>Metamycoplasmataceae</taxon>
        <taxon>Mycoplasmopsis</taxon>
    </lineage>
</organism>
<keyword evidence="4" id="KW-1185">Reference proteome</keyword>
<dbReference type="Pfam" id="PF07510">
    <property type="entry name" value="GmrSD_C"/>
    <property type="match status" value="1"/>
</dbReference>
<evidence type="ECO:0000313" key="4">
    <source>
        <dbReference type="Proteomes" id="UP000464317"/>
    </source>
</evidence>
<proteinExistence type="predicted"/>
<sequence length="573" mass="68332">MQNKIKAHSFSILKFFESLEEESKFLIPEYQRPYSWNLENITTFFTDLWEAYENDVKNKDNLGYFIGNTIVFKNNIGQLEVVDGQQRITTLLLLFRSIYFLLDSPETKLYETEEVKNLKEKLKRILWTKQSRSTIYDKSSFKIEIRGIDNKKIDILNEISEQGTCSDTNNIYCKNYNVFIKLIQDTSKNNQTGLIDFYYYILEEVNILKIEIDNLDTALTVFQTINNRGLQLSDSDIFKSTIYNLINSEQEKEEFINNWKELSTEIEENNKTFERILTYYMFYLRSQNDDISIRTPGLRRYFMPLFKNNKIQFNKMQSELKQINDFFSVINKRNKIQGQEWTENFDVLKELDIISSYPNEFWKYPVVCYYMYHFKDTDFIRNFSIFLKNLSRKLLLKYIEIPTSNAIKSNVLKLNKDIKNQQLPNIDIEISITDDQIKEKIINTPNNITRIILKLIAYSSNKQNKLLPQDWEIEHIIPQRWTKENHIDKKIIEMIGNKLPLEKKINVLSSDNILQFKFNDYKKSEIGIVHDFVQENNTLNSWYIENVKDRSKIISEFIYNELTSKLDINKGDN</sequence>
<dbReference type="InterPro" id="IPR004919">
    <property type="entry name" value="GmrSD_N"/>
</dbReference>
<dbReference type="PANTHER" id="PTHR35149">
    <property type="entry name" value="SLL5132 PROTEIN"/>
    <property type="match status" value="1"/>
</dbReference>
<dbReference type="PANTHER" id="PTHR35149:SF2">
    <property type="entry name" value="DUF262 DOMAIN-CONTAINING PROTEIN"/>
    <property type="match status" value="1"/>
</dbReference>
<dbReference type="KEGG" id="mfel:JPM2_5600"/>
<dbReference type="RefSeq" id="WP_161553282.1">
    <property type="nucleotide sequence ID" value="NZ_AP022325.1"/>
</dbReference>
<evidence type="ECO:0000259" key="2">
    <source>
        <dbReference type="Pfam" id="PF07510"/>
    </source>
</evidence>
<evidence type="ECO:0008006" key="5">
    <source>
        <dbReference type="Google" id="ProtNLM"/>
    </source>
</evidence>
<dbReference type="AlphaFoldDB" id="A0A809S170"/>
<accession>A0A809S170</accession>
<dbReference type="EMBL" id="AP022325">
    <property type="protein sequence ID" value="BBU47867.1"/>
    <property type="molecule type" value="Genomic_DNA"/>
</dbReference>
<protein>
    <recommendedName>
        <fullName evidence="5">DUF262 domain-containing protein</fullName>
    </recommendedName>
</protein>
<feature type="domain" description="GmrSD restriction endonucleases C-terminal" evidence="2">
    <location>
        <begin position="438"/>
        <end position="554"/>
    </location>
</feature>
<evidence type="ECO:0000313" key="3">
    <source>
        <dbReference type="EMBL" id="BBU47867.1"/>
    </source>
</evidence>
<feature type="domain" description="GmrSD restriction endonucleases N-terminal" evidence="1">
    <location>
        <begin position="19"/>
        <end position="242"/>
    </location>
</feature>